<sequence>MMLRQFKDFSHFFASPNRLTVYNQLQRRLVLKGQHRNPMLMPVFEDPSNQALLAKLQELGSINLVMLGWSGDVAQLFIKLTCGYSLNADSAELHASNLDKEHVAQLEEEAAKHRQLLGFKQQGSLEETLPLPCRMRHAVHVVGLHFIKLGSRVLHGVHKQLGLTKETVSAARDQESGQLITDQLARWKLTKGQVRHASGLNNSCRTTQRWLAPIQPHLQHLAAASSAGSSLETKLKHITVTLATWDAAWEVYLDLKWARQRLRLYGAQDRALEKFYKKLEEDMAEVFMERHGLAKQLVVFFGAASIGAASIGLQLLADVVDH</sequence>
<comment type="caution">
    <text evidence="1">The sequence shown here is derived from an EMBL/GenBank/DDBJ whole genome shotgun (WGS) entry which is preliminary data.</text>
</comment>
<gene>
    <name evidence="1" type="ORF">HaLaN_27563</name>
</gene>
<protein>
    <submittedName>
        <fullName evidence="1">Uncharacterized protein</fullName>
    </submittedName>
</protein>
<keyword evidence="2" id="KW-1185">Reference proteome</keyword>
<proteinExistence type="predicted"/>
<organism evidence="1 2">
    <name type="scientific">Haematococcus lacustris</name>
    <name type="common">Green alga</name>
    <name type="synonym">Haematococcus pluvialis</name>
    <dbReference type="NCBI Taxonomy" id="44745"/>
    <lineage>
        <taxon>Eukaryota</taxon>
        <taxon>Viridiplantae</taxon>
        <taxon>Chlorophyta</taxon>
        <taxon>core chlorophytes</taxon>
        <taxon>Chlorophyceae</taxon>
        <taxon>CS clade</taxon>
        <taxon>Chlamydomonadales</taxon>
        <taxon>Haematococcaceae</taxon>
        <taxon>Haematococcus</taxon>
    </lineage>
</organism>
<dbReference type="Proteomes" id="UP000485058">
    <property type="component" value="Unassembled WGS sequence"/>
</dbReference>
<evidence type="ECO:0000313" key="1">
    <source>
        <dbReference type="EMBL" id="GFH28983.1"/>
    </source>
</evidence>
<accession>A0A6A0A981</accession>
<dbReference type="EMBL" id="BLLF01004128">
    <property type="protein sequence ID" value="GFH28983.1"/>
    <property type="molecule type" value="Genomic_DNA"/>
</dbReference>
<name>A0A6A0A981_HAELA</name>
<reference evidence="1 2" key="1">
    <citation type="submission" date="2020-02" db="EMBL/GenBank/DDBJ databases">
        <title>Draft genome sequence of Haematococcus lacustris strain NIES-144.</title>
        <authorList>
            <person name="Morimoto D."/>
            <person name="Nakagawa S."/>
            <person name="Yoshida T."/>
            <person name="Sawayama S."/>
        </authorList>
    </citation>
    <scope>NUCLEOTIDE SEQUENCE [LARGE SCALE GENOMIC DNA]</scope>
    <source>
        <strain evidence="1 2">NIES-144</strain>
    </source>
</reference>
<dbReference type="AlphaFoldDB" id="A0A6A0A981"/>
<feature type="non-terminal residue" evidence="1">
    <location>
        <position position="322"/>
    </location>
</feature>
<evidence type="ECO:0000313" key="2">
    <source>
        <dbReference type="Proteomes" id="UP000485058"/>
    </source>
</evidence>
<feature type="non-terminal residue" evidence="1">
    <location>
        <position position="1"/>
    </location>
</feature>